<dbReference type="AlphaFoldDB" id="A0A2J7RAE7"/>
<protein>
    <submittedName>
        <fullName evidence="1">Uncharacterized protein</fullName>
    </submittedName>
</protein>
<gene>
    <name evidence="1" type="ORF">B7P43_G10755</name>
</gene>
<evidence type="ECO:0000313" key="2">
    <source>
        <dbReference type="Proteomes" id="UP000235965"/>
    </source>
</evidence>
<comment type="caution">
    <text evidence="1">The sequence shown here is derived from an EMBL/GenBank/DDBJ whole genome shotgun (WGS) entry which is preliminary data.</text>
</comment>
<accession>A0A2J7RAE7</accession>
<proteinExistence type="predicted"/>
<keyword evidence="2" id="KW-1185">Reference proteome</keyword>
<evidence type="ECO:0000313" key="1">
    <source>
        <dbReference type="EMBL" id="PNF37790.1"/>
    </source>
</evidence>
<reference evidence="1 2" key="1">
    <citation type="submission" date="2017-12" db="EMBL/GenBank/DDBJ databases">
        <title>Hemimetabolous genomes reveal molecular basis of termite eusociality.</title>
        <authorList>
            <person name="Harrison M.C."/>
            <person name="Jongepier E."/>
            <person name="Robertson H.M."/>
            <person name="Arning N."/>
            <person name="Bitard-Feildel T."/>
            <person name="Chao H."/>
            <person name="Childers C.P."/>
            <person name="Dinh H."/>
            <person name="Doddapaneni H."/>
            <person name="Dugan S."/>
            <person name="Gowin J."/>
            <person name="Greiner C."/>
            <person name="Han Y."/>
            <person name="Hu H."/>
            <person name="Hughes D.S.T."/>
            <person name="Huylmans A.-K."/>
            <person name="Kemena C."/>
            <person name="Kremer L.P.M."/>
            <person name="Lee S.L."/>
            <person name="Lopez-Ezquerra A."/>
            <person name="Mallet L."/>
            <person name="Monroy-Kuhn J.M."/>
            <person name="Moser A."/>
            <person name="Murali S.C."/>
            <person name="Muzny D.M."/>
            <person name="Otani S."/>
            <person name="Piulachs M.-D."/>
            <person name="Poelchau M."/>
            <person name="Qu J."/>
            <person name="Schaub F."/>
            <person name="Wada-Katsumata A."/>
            <person name="Worley K.C."/>
            <person name="Xie Q."/>
            <person name="Ylla G."/>
            <person name="Poulsen M."/>
            <person name="Gibbs R.A."/>
            <person name="Schal C."/>
            <person name="Richards S."/>
            <person name="Belles X."/>
            <person name="Korb J."/>
            <person name="Bornberg-Bauer E."/>
        </authorList>
    </citation>
    <scope>NUCLEOTIDE SEQUENCE [LARGE SCALE GENOMIC DNA]</scope>
    <source>
        <tissue evidence="1">Whole body</tissue>
    </source>
</reference>
<dbReference type="Proteomes" id="UP000235965">
    <property type="component" value="Unassembled WGS sequence"/>
</dbReference>
<dbReference type="InParanoid" id="A0A2J7RAE7"/>
<organism evidence="1 2">
    <name type="scientific">Cryptotermes secundus</name>
    <dbReference type="NCBI Taxonomy" id="105785"/>
    <lineage>
        <taxon>Eukaryota</taxon>
        <taxon>Metazoa</taxon>
        <taxon>Ecdysozoa</taxon>
        <taxon>Arthropoda</taxon>
        <taxon>Hexapoda</taxon>
        <taxon>Insecta</taxon>
        <taxon>Pterygota</taxon>
        <taxon>Neoptera</taxon>
        <taxon>Polyneoptera</taxon>
        <taxon>Dictyoptera</taxon>
        <taxon>Blattodea</taxon>
        <taxon>Blattoidea</taxon>
        <taxon>Termitoidae</taxon>
        <taxon>Kalotermitidae</taxon>
        <taxon>Cryptotermitinae</taxon>
        <taxon>Cryptotermes</taxon>
    </lineage>
</organism>
<name>A0A2J7RAE7_9NEOP</name>
<dbReference type="EMBL" id="NEVH01006574">
    <property type="protein sequence ID" value="PNF37790.1"/>
    <property type="molecule type" value="Genomic_DNA"/>
</dbReference>
<sequence>MLLRNVIIFVDEMNFPLKISRFPAERNLDEELTFARWCTPTGQKSRINIEG</sequence>